<feature type="domain" description="Metallo-beta-lactamase" evidence="6">
    <location>
        <begin position="19"/>
        <end position="219"/>
    </location>
</feature>
<organism evidence="7 8">
    <name type="scientific">Paenibacillus contaminans</name>
    <dbReference type="NCBI Taxonomy" id="450362"/>
    <lineage>
        <taxon>Bacteria</taxon>
        <taxon>Bacillati</taxon>
        <taxon>Bacillota</taxon>
        <taxon>Bacilli</taxon>
        <taxon>Bacillales</taxon>
        <taxon>Paenibacillaceae</taxon>
        <taxon>Paenibacillus</taxon>
    </lineage>
</organism>
<comment type="catalytic activity">
    <reaction evidence="3">
        <text>3',5'-cyclic CMP + H2O = CMP + H(+)</text>
        <dbReference type="Rhea" id="RHEA:72675"/>
        <dbReference type="ChEBI" id="CHEBI:15377"/>
        <dbReference type="ChEBI" id="CHEBI:15378"/>
        <dbReference type="ChEBI" id="CHEBI:58003"/>
        <dbReference type="ChEBI" id="CHEBI:60377"/>
    </reaction>
    <physiologicalReaction direction="left-to-right" evidence="3">
        <dbReference type="Rhea" id="RHEA:72676"/>
    </physiologicalReaction>
</comment>
<name>A0A329MKM3_9BACL</name>
<keyword evidence="2" id="KW-0862">Zinc</keyword>
<comment type="catalytic activity">
    <reaction evidence="5">
        <text>3',5'-cyclic UMP + H2O = UMP + H(+)</text>
        <dbReference type="Rhea" id="RHEA:70575"/>
        <dbReference type="ChEBI" id="CHEBI:15377"/>
        <dbReference type="ChEBI" id="CHEBI:15378"/>
        <dbReference type="ChEBI" id="CHEBI:57865"/>
        <dbReference type="ChEBI" id="CHEBI:184387"/>
    </reaction>
    <physiologicalReaction direction="left-to-right" evidence="5">
        <dbReference type="Rhea" id="RHEA:70576"/>
    </physiologicalReaction>
</comment>
<dbReference type="GO" id="GO:0042781">
    <property type="term" value="F:3'-tRNA processing endoribonuclease activity"/>
    <property type="evidence" value="ECO:0007669"/>
    <property type="project" value="TreeGrafter"/>
</dbReference>
<reference evidence="7 8" key="1">
    <citation type="journal article" date="2009" name="Int. J. Syst. Evol. Microbiol.">
        <title>Paenibacillus contaminans sp. nov., isolated from a contaminated laboratory plate.</title>
        <authorList>
            <person name="Chou J.H."/>
            <person name="Lee J.H."/>
            <person name="Lin M.C."/>
            <person name="Chang P.S."/>
            <person name="Arun A.B."/>
            <person name="Young C.C."/>
            <person name="Chen W.M."/>
        </authorList>
    </citation>
    <scope>NUCLEOTIDE SEQUENCE [LARGE SCALE GENOMIC DNA]</scope>
    <source>
        <strain evidence="7 8">CKOBP-6</strain>
    </source>
</reference>
<dbReference type="RefSeq" id="WP_113032286.1">
    <property type="nucleotide sequence ID" value="NZ_QMFB01000010.1"/>
</dbReference>
<evidence type="ECO:0000313" key="8">
    <source>
        <dbReference type="Proteomes" id="UP000250369"/>
    </source>
</evidence>
<evidence type="ECO:0000256" key="1">
    <source>
        <dbReference type="ARBA" id="ARBA00022759"/>
    </source>
</evidence>
<dbReference type="OrthoDB" id="9803916at2"/>
<accession>A0A329MKM3</accession>
<evidence type="ECO:0000259" key="6">
    <source>
        <dbReference type="SMART" id="SM00849"/>
    </source>
</evidence>
<protein>
    <submittedName>
        <fullName evidence="7">Ribonuclease Z</fullName>
    </submittedName>
</protein>
<evidence type="ECO:0000256" key="5">
    <source>
        <dbReference type="ARBA" id="ARBA00048505"/>
    </source>
</evidence>
<evidence type="ECO:0000256" key="4">
    <source>
        <dbReference type="ARBA" id="ARBA00034301"/>
    </source>
</evidence>
<dbReference type="PANTHER" id="PTHR46018:SF2">
    <property type="entry name" value="ZINC PHOSPHODIESTERASE ELAC PROTEIN 1"/>
    <property type="match status" value="1"/>
</dbReference>
<evidence type="ECO:0000256" key="3">
    <source>
        <dbReference type="ARBA" id="ARBA00034221"/>
    </source>
</evidence>
<proteinExistence type="predicted"/>
<keyword evidence="1" id="KW-0540">Nuclease</keyword>
<keyword evidence="1" id="KW-0255">Endonuclease</keyword>
<dbReference type="GO" id="GO:0046872">
    <property type="term" value="F:metal ion binding"/>
    <property type="evidence" value="ECO:0007669"/>
    <property type="project" value="UniProtKB-KW"/>
</dbReference>
<dbReference type="Proteomes" id="UP000250369">
    <property type="component" value="Unassembled WGS sequence"/>
</dbReference>
<evidence type="ECO:0000256" key="2">
    <source>
        <dbReference type="ARBA" id="ARBA00022833"/>
    </source>
</evidence>
<comment type="caution">
    <text evidence="7">The sequence shown here is derived from an EMBL/GenBank/DDBJ whole genome shotgun (WGS) entry which is preliminary data.</text>
</comment>
<dbReference type="InterPro" id="IPR001279">
    <property type="entry name" value="Metallo-B-lactamas"/>
</dbReference>
<keyword evidence="8" id="KW-1185">Reference proteome</keyword>
<dbReference type="Pfam" id="PF23023">
    <property type="entry name" value="Anti-Pycsar_Apyc1"/>
    <property type="match status" value="1"/>
</dbReference>
<sequence length="248" mass="28136">MDISLVMLGTGSAFAKTYYNNNALVTCNGFNLMLDCGHTAPKALHQLNIDLESVDGIFISHLHADHIGGLEEIAFRSMYNAKKKLSLFLPESLIDTIWENSLKGTLENKNDNIMALSDYFNVVPVYERSPVQICDGFVLELVPTVHIPGKPSYGVFMNGYLYYSSDSILDIGTLERLRDRGCRHIMHECQLHPPGFVHATLESLLTLPEDLQRMTYLMHYDDDMESFIGRTGSMTFIRQHETYRFSRG</sequence>
<evidence type="ECO:0000313" key="7">
    <source>
        <dbReference type="EMBL" id="RAV19856.1"/>
    </source>
</evidence>
<dbReference type="SUPFAM" id="SSF56281">
    <property type="entry name" value="Metallo-hydrolase/oxidoreductase"/>
    <property type="match status" value="1"/>
</dbReference>
<dbReference type="PANTHER" id="PTHR46018">
    <property type="entry name" value="ZINC PHOSPHODIESTERASE ELAC PROTEIN 1"/>
    <property type="match status" value="1"/>
</dbReference>
<dbReference type="Gene3D" id="3.60.15.10">
    <property type="entry name" value="Ribonuclease Z/Hydroxyacylglutathione hydrolase-like"/>
    <property type="match status" value="1"/>
</dbReference>
<keyword evidence="1" id="KW-0378">Hydrolase</keyword>
<comment type="function">
    <text evidence="4">Counteracts the endogenous Pycsar antiviral defense system. Phosphodiesterase that enables metal-dependent hydrolysis of host cyclic nucleotide Pycsar defense signals such as cCMP and cUMP.</text>
</comment>
<gene>
    <name evidence="7" type="ORF">DQG23_18180</name>
</gene>
<dbReference type="SMART" id="SM00849">
    <property type="entry name" value="Lactamase_B"/>
    <property type="match status" value="1"/>
</dbReference>
<dbReference type="AlphaFoldDB" id="A0A329MKM3"/>
<dbReference type="InterPro" id="IPR036866">
    <property type="entry name" value="RibonucZ/Hydroxyglut_hydro"/>
</dbReference>
<dbReference type="EMBL" id="QMFB01000010">
    <property type="protein sequence ID" value="RAV19856.1"/>
    <property type="molecule type" value="Genomic_DNA"/>
</dbReference>